<dbReference type="CDD" id="cd01908">
    <property type="entry name" value="YafJ"/>
    <property type="match status" value="1"/>
</dbReference>
<feature type="domain" description="Glutamine amidotransferase type-2" evidence="3">
    <location>
        <begin position="2"/>
        <end position="342"/>
    </location>
</feature>
<dbReference type="InterPro" id="IPR032889">
    <property type="entry name" value="EgtC_Actinobacteria"/>
</dbReference>
<keyword evidence="5" id="KW-1185">Reference proteome</keyword>
<accession>A0ABQ6YSA1</accession>
<name>A0ABQ6YSA1_9NOCA</name>
<dbReference type="EMBL" id="VMSD01000001">
    <property type="protein sequence ID" value="KAF0848685.1"/>
    <property type="molecule type" value="Genomic_DNA"/>
</dbReference>
<dbReference type="InterPro" id="IPR026869">
    <property type="entry name" value="EgtC-like"/>
</dbReference>
<gene>
    <name evidence="2" type="primary">egtC</name>
    <name evidence="4" type="ORF">FNL39_101112</name>
</gene>
<dbReference type="HAMAP" id="MF_02036">
    <property type="entry name" value="EgtC"/>
    <property type="match status" value="1"/>
</dbReference>
<dbReference type="Proteomes" id="UP000798951">
    <property type="component" value="Unassembled WGS sequence"/>
</dbReference>
<dbReference type="PANTHER" id="PTHR43187">
    <property type="entry name" value="GLUTAMINE AMIDOTRANSFERASE DUG3-RELATED"/>
    <property type="match status" value="1"/>
</dbReference>
<dbReference type="InterPro" id="IPR029055">
    <property type="entry name" value="Ntn_hydrolases_N"/>
</dbReference>
<organism evidence="4 5">
    <name type="scientific">Nocardia caishijiensis</name>
    <dbReference type="NCBI Taxonomy" id="184756"/>
    <lineage>
        <taxon>Bacteria</taxon>
        <taxon>Bacillati</taxon>
        <taxon>Actinomycetota</taxon>
        <taxon>Actinomycetes</taxon>
        <taxon>Mycobacteriales</taxon>
        <taxon>Nocardiaceae</taxon>
        <taxon>Nocardia</taxon>
    </lineage>
</organism>
<dbReference type="Gene3D" id="3.60.20.10">
    <property type="entry name" value="Glutamine Phosphoribosylpyrophosphate, subunit 1, domain 1"/>
    <property type="match status" value="2"/>
</dbReference>
<evidence type="ECO:0000256" key="2">
    <source>
        <dbReference type="HAMAP-Rule" id="MF_02036"/>
    </source>
</evidence>
<proteinExistence type="inferred from homology"/>
<dbReference type="InterPro" id="IPR052373">
    <property type="entry name" value="Gamma-glu_amide_hydrolase"/>
</dbReference>
<dbReference type="PROSITE" id="PS51278">
    <property type="entry name" value="GATASE_TYPE_2"/>
    <property type="match status" value="1"/>
</dbReference>
<evidence type="ECO:0000313" key="4">
    <source>
        <dbReference type="EMBL" id="KAF0848685.1"/>
    </source>
</evidence>
<protein>
    <recommendedName>
        <fullName evidence="2">Gamma-glutamyl-hercynylcysteine sulfoxide hydrolase</fullName>
        <ecNumber evidence="2">3.5.1.118</ecNumber>
    </recommendedName>
    <alternativeName>
        <fullName evidence="2">Gamma-glutamyl hercynylcysteine S-oxide hydrolase</fullName>
    </alternativeName>
</protein>
<comment type="catalytic activity">
    <reaction evidence="2">
        <text>gamma-L-glutamyl-hercynylcysteine S-oxide + H2O = S-(hercyn-2-yl)-L-cysteine S-oxide + L-glutamate</text>
        <dbReference type="Rhea" id="RHEA:42684"/>
        <dbReference type="ChEBI" id="CHEBI:15377"/>
        <dbReference type="ChEBI" id="CHEBI:29985"/>
        <dbReference type="ChEBI" id="CHEBI:82703"/>
        <dbReference type="ChEBI" id="CHEBI:82706"/>
        <dbReference type="EC" id="3.5.1.118"/>
    </reaction>
</comment>
<keyword evidence="2" id="KW-0378">Hydrolase</keyword>
<reference evidence="4 5" key="1">
    <citation type="submission" date="2019-07" db="EMBL/GenBank/DDBJ databases">
        <title>Genomic Encyclopedia of Type Strains, Phase IV (KMG-IV): sequencing the most valuable type-strain genomes for metagenomic binning, comparative biology and taxonomic classification.</title>
        <authorList>
            <person name="Goeker M."/>
        </authorList>
    </citation>
    <scope>NUCLEOTIDE SEQUENCE [LARGE SCALE GENOMIC DNA]</scope>
    <source>
        <strain evidence="4 5">DSM 44831</strain>
    </source>
</reference>
<keyword evidence="1 2" id="KW-0315">Glutamine amidotransferase</keyword>
<dbReference type="Pfam" id="PF13230">
    <property type="entry name" value="GATase_4"/>
    <property type="match status" value="1"/>
</dbReference>
<dbReference type="SUPFAM" id="SSF56235">
    <property type="entry name" value="N-terminal nucleophile aminohydrolases (Ntn hydrolases)"/>
    <property type="match status" value="1"/>
</dbReference>
<comment type="pathway">
    <text evidence="2">Amino-acid biosynthesis; ergothioneine biosynthesis.</text>
</comment>
<dbReference type="PANTHER" id="PTHR43187:SF2">
    <property type="entry name" value="GAMMA-GLUTAMYL-HERCYNYLCYSTEINE SULFOXIDE HYDROLASE"/>
    <property type="match status" value="1"/>
</dbReference>
<dbReference type="InterPro" id="IPR017932">
    <property type="entry name" value="GATase_2_dom"/>
</dbReference>
<evidence type="ECO:0000259" key="3">
    <source>
        <dbReference type="PROSITE" id="PS51278"/>
    </source>
</evidence>
<sequence>MCRHLGYVGPPVAVGELVLRGTHSLYAQSWAPLDMRAGGTINADGFGVAWWRRAEVGVADVRDAVTRYRNPAPIWTDPAVAEVLGQLESRAVLAAVRSATVGMPIERSACAPFTDDHWAFSHNGVVPDWRTTLPAVLADLAPILNASARRPAAYGNGVTDRAPEFASPNAAVDAAAYGNGATDRAAESAVPDPAIDAAHRPPAPGPAEADRFASASVFLRAEALTDAAALWVVLRELLAVIDPDGPVTSAGEALRLLVNSVLRHQPTARLNLLLGNGSELWATTCWHALSVLVTDDYAVLSSEPYDADPRWRPIADRQLVTASPGHCTITALEFPASERVRS</sequence>
<comment type="function">
    <text evidence="2">Catalyzes the hydrolysis of the gamma-glutamyl amide bond of hercynyl-gamma-L-glutamyl-L-cysteine sulfoxide to produce hercynylcysteine sulfoxide, a step in the biosynthesis pathway of ergothioneine.</text>
</comment>
<evidence type="ECO:0000313" key="5">
    <source>
        <dbReference type="Proteomes" id="UP000798951"/>
    </source>
</evidence>
<comment type="caution">
    <text evidence="4">The sequence shown here is derived from an EMBL/GenBank/DDBJ whole genome shotgun (WGS) entry which is preliminary data.</text>
</comment>
<evidence type="ECO:0000256" key="1">
    <source>
        <dbReference type="ARBA" id="ARBA00022962"/>
    </source>
</evidence>
<dbReference type="RefSeq" id="WP_067980177.1">
    <property type="nucleotide sequence ID" value="NZ_VMSD01000001.1"/>
</dbReference>
<dbReference type="EC" id="3.5.1.118" evidence="2"/>